<keyword evidence="6" id="KW-0862">Zinc</keyword>
<sequence>MKRKGVIYLFVFCIALINALIPMVSGSSETSIGNTSAPGYEKAFDHGSMNLSVKPGDDFYEYAEGAWIKSHPVPADKFRYGEFEIVKDRTSDRVKKIVEDAASNTSAPEGSLEQKIGEFYRVGMDNSTLEKQRLDPIKAEMRMIDDVSSTSDVQAVSTQMMDYGMDPFFSMYAAPDKKNSKVMIATLTQGGLGLPDRDFYLRQDSESIRIREQYLTHVTRMFVFLGDNPETAENNARTVMRIETRLANASFNNVDDNDEAKTYNRMSLEELQVFAPGMNWSCFFSDLGHPNVAGVNVRNPSYFKELSIALQKESTADWKTFLRWKLISATSPYLSSDLEKEHFDFYERKLNGQQEMEPRWKRVLDEENKAIGEAIGRVYVDRYFDTGSRARMQGMVSNLKKAFRERIQSLTWMEPETKKEALMKLESLDVQVGYPDEWLNYSELEVKNDSYVMNVLRASKFRFHHGPNGLERIGKPVNSNLWEMNPQETNAYADYNKLVIVFPAGILQPPFFDEEADDAVNYGAIGAIIGHEMTHHFDSQGRKFDASGNLTDWWTPEDANNFNRSTEVLVDEYNRFEVLPGLHVNGNLTLQENIADLGGLTIAYHAYKLSSKGESEMVDGFTGDQRFFLSFAQVWRESDTDDFLRTRALTDTHSPARFRVNGVVFNLPEFYRAFPSVKPADKLYRPENERPVIW</sequence>
<dbReference type="InterPro" id="IPR008753">
    <property type="entry name" value="Peptidase_M13_N"/>
</dbReference>
<comment type="cofactor">
    <cofactor evidence="1">
        <name>Zn(2+)</name>
        <dbReference type="ChEBI" id="CHEBI:29105"/>
    </cofactor>
</comment>
<dbReference type="GO" id="GO:0046872">
    <property type="term" value="F:metal ion binding"/>
    <property type="evidence" value="ECO:0007669"/>
    <property type="project" value="UniProtKB-KW"/>
</dbReference>
<dbReference type="GO" id="GO:0005886">
    <property type="term" value="C:plasma membrane"/>
    <property type="evidence" value="ECO:0007669"/>
    <property type="project" value="TreeGrafter"/>
</dbReference>
<dbReference type="RefSeq" id="WP_048172938.1">
    <property type="nucleotide sequence ID" value="NZ_CP009506.1"/>
</dbReference>
<evidence type="ECO:0000259" key="9">
    <source>
        <dbReference type="Pfam" id="PF05649"/>
    </source>
</evidence>
<evidence type="ECO:0000256" key="4">
    <source>
        <dbReference type="ARBA" id="ARBA00022723"/>
    </source>
</evidence>
<keyword evidence="7" id="KW-0482">Metalloprotease</keyword>
<evidence type="ECO:0000256" key="6">
    <source>
        <dbReference type="ARBA" id="ARBA00022833"/>
    </source>
</evidence>
<organism evidence="10 11">
    <name type="scientific">Methanosarcina siciliae T4/M</name>
    <dbReference type="NCBI Taxonomy" id="1434120"/>
    <lineage>
        <taxon>Archaea</taxon>
        <taxon>Methanobacteriati</taxon>
        <taxon>Methanobacteriota</taxon>
        <taxon>Stenosarchaea group</taxon>
        <taxon>Methanomicrobia</taxon>
        <taxon>Methanosarcinales</taxon>
        <taxon>Methanosarcinaceae</taxon>
        <taxon>Methanosarcina</taxon>
    </lineage>
</organism>
<dbReference type="CDD" id="cd08662">
    <property type="entry name" value="M13"/>
    <property type="match status" value="1"/>
</dbReference>
<evidence type="ECO:0000256" key="2">
    <source>
        <dbReference type="ARBA" id="ARBA00007357"/>
    </source>
</evidence>
<dbReference type="Pfam" id="PF05649">
    <property type="entry name" value="Peptidase_M13_N"/>
    <property type="match status" value="1"/>
</dbReference>
<dbReference type="SUPFAM" id="SSF55486">
    <property type="entry name" value="Metalloproteases ('zincins'), catalytic domain"/>
    <property type="match status" value="1"/>
</dbReference>
<dbReference type="PANTHER" id="PTHR11733">
    <property type="entry name" value="ZINC METALLOPROTEASE FAMILY M13 NEPRILYSIN-RELATED"/>
    <property type="match status" value="1"/>
</dbReference>
<proteinExistence type="inferred from homology"/>
<dbReference type="KEGG" id="msw:MSSIT_2491"/>
<dbReference type="Pfam" id="PF01431">
    <property type="entry name" value="Peptidase_M13"/>
    <property type="match status" value="1"/>
</dbReference>
<evidence type="ECO:0000256" key="1">
    <source>
        <dbReference type="ARBA" id="ARBA00001947"/>
    </source>
</evidence>
<dbReference type="GeneID" id="24861375"/>
<dbReference type="AlphaFoldDB" id="A0A0E3P656"/>
<evidence type="ECO:0000313" key="10">
    <source>
        <dbReference type="EMBL" id="AKB29210.1"/>
    </source>
</evidence>
<dbReference type="InterPro" id="IPR018497">
    <property type="entry name" value="Peptidase_M13_C"/>
</dbReference>
<dbReference type="PATRIC" id="fig|1434120.4.peg.3266"/>
<dbReference type="Gene3D" id="1.10.1380.10">
    <property type="entry name" value="Neutral endopeptidase , domain2"/>
    <property type="match status" value="1"/>
</dbReference>
<dbReference type="PROSITE" id="PS51885">
    <property type="entry name" value="NEPRILYSIN"/>
    <property type="match status" value="1"/>
</dbReference>
<evidence type="ECO:0000259" key="8">
    <source>
        <dbReference type="Pfam" id="PF01431"/>
    </source>
</evidence>
<dbReference type="OrthoDB" id="115724at2157"/>
<dbReference type="EMBL" id="CP009506">
    <property type="protein sequence ID" value="AKB29210.1"/>
    <property type="molecule type" value="Genomic_DNA"/>
</dbReference>
<gene>
    <name evidence="10" type="ORF">MSSIT_2491</name>
</gene>
<keyword evidence="3" id="KW-0645">Protease</keyword>
<dbReference type="GO" id="GO:0016485">
    <property type="term" value="P:protein processing"/>
    <property type="evidence" value="ECO:0007669"/>
    <property type="project" value="TreeGrafter"/>
</dbReference>
<dbReference type="GO" id="GO:0004222">
    <property type="term" value="F:metalloendopeptidase activity"/>
    <property type="evidence" value="ECO:0007669"/>
    <property type="project" value="InterPro"/>
</dbReference>
<keyword evidence="4" id="KW-0479">Metal-binding</keyword>
<dbReference type="HOGENOM" id="CLU_006187_7_2_2"/>
<accession>A0A0E3P656</accession>
<name>A0A0E3P656_9EURY</name>
<feature type="domain" description="Peptidase M13 C-terminal" evidence="8">
    <location>
        <begin position="490"/>
        <end position="687"/>
    </location>
</feature>
<protein>
    <submittedName>
        <fullName evidence="10">Metallopeptidase</fullName>
    </submittedName>
</protein>
<keyword evidence="5" id="KW-0378">Hydrolase</keyword>
<evidence type="ECO:0000256" key="3">
    <source>
        <dbReference type="ARBA" id="ARBA00022670"/>
    </source>
</evidence>
<feature type="domain" description="Peptidase M13 N-terminal" evidence="9">
    <location>
        <begin position="55"/>
        <end position="435"/>
    </location>
</feature>
<dbReference type="InterPro" id="IPR024079">
    <property type="entry name" value="MetalloPept_cat_dom_sf"/>
</dbReference>
<evidence type="ECO:0000256" key="7">
    <source>
        <dbReference type="ARBA" id="ARBA00023049"/>
    </source>
</evidence>
<evidence type="ECO:0000256" key="5">
    <source>
        <dbReference type="ARBA" id="ARBA00022801"/>
    </source>
</evidence>
<dbReference type="PANTHER" id="PTHR11733:SF167">
    <property type="entry name" value="FI17812P1-RELATED"/>
    <property type="match status" value="1"/>
</dbReference>
<keyword evidence="11" id="KW-1185">Reference proteome</keyword>
<reference evidence="10 11" key="1">
    <citation type="submission" date="2014-07" db="EMBL/GenBank/DDBJ databases">
        <title>Methanogenic archaea and the global carbon cycle.</title>
        <authorList>
            <person name="Henriksen J.R."/>
            <person name="Luke J."/>
            <person name="Reinhart S."/>
            <person name="Benedict M.N."/>
            <person name="Youngblut N.D."/>
            <person name="Metcalf M.E."/>
            <person name="Whitaker R.J."/>
            <person name="Metcalf W.W."/>
        </authorList>
    </citation>
    <scope>NUCLEOTIDE SEQUENCE [LARGE SCALE GENOMIC DNA]</scope>
    <source>
        <strain evidence="10 11">T4/M</strain>
    </source>
</reference>
<dbReference type="Gene3D" id="3.40.390.10">
    <property type="entry name" value="Collagenase (Catalytic Domain)"/>
    <property type="match status" value="1"/>
</dbReference>
<evidence type="ECO:0000313" key="11">
    <source>
        <dbReference type="Proteomes" id="UP000033111"/>
    </source>
</evidence>
<dbReference type="InterPro" id="IPR000718">
    <property type="entry name" value="Peptidase_M13"/>
</dbReference>
<comment type="similarity">
    <text evidence="2">Belongs to the peptidase M13 family.</text>
</comment>
<dbReference type="InterPro" id="IPR042089">
    <property type="entry name" value="Peptidase_M13_dom_2"/>
</dbReference>
<dbReference type="PRINTS" id="PR00786">
    <property type="entry name" value="NEPRILYSIN"/>
</dbReference>
<dbReference type="Proteomes" id="UP000033111">
    <property type="component" value="Chromosome"/>
</dbReference>